<reference evidence="2 3" key="1">
    <citation type="journal article" date="2019" name="Int. J. Syst. Evol. Microbiol.">
        <title>The Global Catalogue of Microorganisms (GCM) 10K type strain sequencing project: providing services to taxonomists for standard genome sequencing and annotation.</title>
        <authorList>
            <consortium name="The Broad Institute Genomics Platform"/>
            <consortium name="The Broad Institute Genome Sequencing Center for Infectious Disease"/>
            <person name="Wu L."/>
            <person name="Ma J."/>
        </authorList>
    </citation>
    <scope>NUCLEOTIDE SEQUENCE [LARGE SCALE GENOMIC DNA]</scope>
    <source>
        <strain evidence="2 3">JCM 16327</strain>
    </source>
</reference>
<comment type="caution">
    <text evidence="2">The sequence shown here is derived from an EMBL/GenBank/DDBJ whole genome shotgun (WGS) entry which is preliminary data.</text>
</comment>
<proteinExistence type="predicted"/>
<sequence>MRRAQLSLSAVEAGVGVLLVFAVTTGFVLGNPASAGDAQLDAYATDLGAVLANDAPRHGDATRLTEVTRSPDGFDREADALANRIVRVLPENLMYRVETEHGTVGYPRPDGVAYGTARHATAYGTVTIWVWYA</sequence>
<organism evidence="2 3">
    <name type="scientific">Salarchaeum japonicum</name>
    <dbReference type="NCBI Taxonomy" id="555573"/>
    <lineage>
        <taxon>Archaea</taxon>
        <taxon>Methanobacteriati</taxon>
        <taxon>Methanobacteriota</taxon>
        <taxon>Stenosarchaea group</taxon>
        <taxon>Halobacteria</taxon>
        <taxon>Halobacteriales</taxon>
        <taxon>Halobacteriaceae</taxon>
    </lineage>
</organism>
<protein>
    <submittedName>
        <fullName evidence="2">Uncharacterized protein</fullName>
    </submittedName>
</protein>
<dbReference type="Proteomes" id="UP001500194">
    <property type="component" value="Unassembled WGS sequence"/>
</dbReference>
<dbReference type="InterPro" id="IPR055686">
    <property type="entry name" value="DUF7262"/>
</dbReference>
<keyword evidence="1" id="KW-0812">Transmembrane</keyword>
<accession>A0AAV3T1K1</accession>
<dbReference type="EMBL" id="BAAADU010000002">
    <property type="protein sequence ID" value="GAA0652766.1"/>
    <property type="molecule type" value="Genomic_DNA"/>
</dbReference>
<evidence type="ECO:0000256" key="1">
    <source>
        <dbReference type="SAM" id="Phobius"/>
    </source>
</evidence>
<dbReference type="RefSeq" id="WP_227260812.1">
    <property type="nucleotide sequence ID" value="NZ_BAAADU010000002.1"/>
</dbReference>
<keyword evidence="3" id="KW-1185">Reference proteome</keyword>
<gene>
    <name evidence="2" type="ORF">GCM10009019_15030</name>
</gene>
<evidence type="ECO:0000313" key="3">
    <source>
        <dbReference type="Proteomes" id="UP001500194"/>
    </source>
</evidence>
<feature type="transmembrane region" description="Helical" evidence="1">
    <location>
        <begin position="7"/>
        <end position="29"/>
    </location>
</feature>
<dbReference type="GeneID" id="68573821"/>
<dbReference type="AlphaFoldDB" id="A0AAV3T1K1"/>
<dbReference type="Pfam" id="PF23923">
    <property type="entry name" value="DUF7262"/>
    <property type="match status" value="1"/>
</dbReference>
<keyword evidence="1" id="KW-0472">Membrane</keyword>
<evidence type="ECO:0000313" key="2">
    <source>
        <dbReference type="EMBL" id="GAA0652766.1"/>
    </source>
</evidence>
<name>A0AAV3T1K1_9EURY</name>
<keyword evidence="1" id="KW-1133">Transmembrane helix</keyword>